<dbReference type="InterPro" id="IPR011009">
    <property type="entry name" value="Kinase-like_dom_sf"/>
</dbReference>
<evidence type="ECO:0000256" key="1">
    <source>
        <dbReference type="SAM" id="MobiDB-lite"/>
    </source>
</evidence>
<reference evidence="3" key="1">
    <citation type="submission" date="2020-01" db="EMBL/GenBank/DDBJ databases">
        <authorList>
            <person name="Feng Z.H.Z."/>
        </authorList>
    </citation>
    <scope>NUCLEOTIDE SEQUENCE</scope>
    <source>
        <strain evidence="3">CBS107.38</strain>
    </source>
</reference>
<sequence>MARVQVQSSQIRHERSSYPSSDGFIGTGQSGNDANQRAFARSTTFSWAGHLNQQARLRPTSEFYTSTSFNGAPVPTSYGDVEKVVQITYGDGISETPYGLIRKCVDDVTSQRIGWKLKSVAQKHRSIDYHVQFLPSSSIGKVLGKSAVLLELSRHKAAIPKGAEPDKYQKILAVLYLTKMPNAIETFVSTGVNDAYLPFDEATVAVEGVHRVGLRSRRQPDICCAPFTDEGDTRSFLQQQWSVIAHVFDEAEGNHVPFYHLDRETILPYREYHPTGRKGAYGKIYRTKIHPDHHPWNWNKKAAYRKSRNVFAIKVLKDSDANAFTQEFKVLAKLNKSVHAHEHLINLLAAYKQSDIYHLVFPWADCDLFDYWKRNPTPDKNATRAVWMAKQCHGLTEALNKIHHYNTLSGSLIASAPTLEKVSTPTSPSSATEKDPFERRFFGRHGDLKPENIIWFPDPQSDGSYGILKIADFGTTQFSTEHSKRGIVPNSPTYRSPEYELDKTHSIACDIWALGCIFLEFATWYFGGQKALAEFNRHRLDTDRYMAGIPSDTFFVIHNMGHAPKAEVKPAILKKIEDLYSIQSLERHTPTKNFFQTLLNLIRCDMLVINHGVDSNSGGYEPQRVEHEEHVVTSLARAMSDSLSIPDRSSTRRKSSGDIFRALGSHFPIACSTQLITPSPSKKLDGSISAVKPVLDNTSREGPKDLQSLRKLHDLEVFVGAAMRQLLRYQYRSLPVQ</sequence>
<keyword evidence="4" id="KW-1185">Reference proteome</keyword>
<dbReference type="CDD" id="cd00180">
    <property type="entry name" value="PKc"/>
    <property type="match status" value="1"/>
</dbReference>
<dbReference type="SUPFAM" id="SSF56112">
    <property type="entry name" value="Protein kinase-like (PK-like)"/>
    <property type="match status" value="1"/>
</dbReference>
<dbReference type="RefSeq" id="XP_038786904.1">
    <property type="nucleotide sequence ID" value="XM_038929954.1"/>
</dbReference>
<organism evidence="3 4">
    <name type="scientific">Alternaria burnsii</name>
    <dbReference type="NCBI Taxonomy" id="1187904"/>
    <lineage>
        <taxon>Eukaryota</taxon>
        <taxon>Fungi</taxon>
        <taxon>Dikarya</taxon>
        <taxon>Ascomycota</taxon>
        <taxon>Pezizomycotina</taxon>
        <taxon>Dothideomycetes</taxon>
        <taxon>Pleosporomycetidae</taxon>
        <taxon>Pleosporales</taxon>
        <taxon>Pleosporineae</taxon>
        <taxon>Pleosporaceae</taxon>
        <taxon>Alternaria</taxon>
        <taxon>Alternaria sect. Alternaria</taxon>
    </lineage>
</organism>
<evidence type="ECO:0000313" key="4">
    <source>
        <dbReference type="Proteomes" id="UP000596902"/>
    </source>
</evidence>
<dbReference type="PROSITE" id="PS50011">
    <property type="entry name" value="PROTEIN_KINASE_DOM"/>
    <property type="match status" value="1"/>
</dbReference>
<dbReference type="GO" id="GO:0004674">
    <property type="term" value="F:protein serine/threonine kinase activity"/>
    <property type="evidence" value="ECO:0007669"/>
    <property type="project" value="TreeGrafter"/>
</dbReference>
<dbReference type="InterPro" id="IPR000719">
    <property type="entry name" value="Prot_kinase_dom"/>
</dbReference>
<evidence type="ECO:0000259" key="2">
    <source>
        <dbReference type="PROSITE" id="PS50011"/>
    </source>
</evidence>
<dbReference type="AlphaFoldDB" id="A0A8H7B409"/>
<feature type="domain" description="Protein kinase" evidence="2">
    <location>
        <begin position="270"/>
        <end position="599"/>
    </location>
</feature>
<name>A0A8H7B409_9PLEO</name>
<feature type="region of interest" description="Disordered" evidence="1">
    <location>
        <begin position="1"/>
        <end position="33"/>
    </location>
</feature>
<dbReference type="Pfam" id="PF00069">
    <property type="entry name" value="Pkinase"/>
    <property type="match status" value="1"/>
</dbReference>
<dbReference type="EMBL" id="JAAABM010000006">
    <property type="protein sequence ID" value="KAF7676695.1"/>
    <property type="molecule type" value="Genomic_DNA"/>
</dbReference>
<dbReference type="SMART" id="SM00220">
    <property type="entry name" value="S_TKc"/>
    <property type="match status" value="1"/>
</dbReference>
<dbReference type="PANTHER" id="PTHR24359">
    <property type="entry name" value="SERINE/THREONINE-PROTEIN KINASE SBK1"/>
    <property type="match status" value="1"/>
</dbReference>
<dbReference type="GeneID" id="62203132"/>
<dbReference type="GO" id="GO:0005524">
    <property type="term" value="F:ATP binding"/>
    <property type="evidence" value="ECO:0007669"/>
    <property type="project" value="InterPro"/>
</dbReference>
<feature type="compositionally biased region" description="Polar residues" evidence="1">
    <location>
        <begin position="1"/>
        <end position="10"/>
    </location>
</feature>
<protein>
    <recommendedName>
        <fullName evidence="2">Protein kinase domain-containing protein</fullName>
    </recommendedName>
</protein>
<proteinExistence type="predicted"/>
<dbReference type="PANTHER" id="PTHR24359:SF37">
    <property type="entry name" value="PROTEIN KINASE DOMAIN-CONTAINING PROTEIN"/>
    <property type="match status" value="1"/>
</dbReference>
<evidence type="ECO:0000313" key="3">
    <source>
        <dbReference type="EMBL" id="KAF7676695.1"/>
    </source>
</evidence>
<gene>
    <name evidence="3" type="ORF">GT037_004907</name>
</gene>
<dbReference type="Proteomes" id="UP000596902">
    <property type="component" value="Unassembled WGS sequence"/>
</dbReference>
<comment type="caution">
    <text evidence="3">The sequence shown here is derived from an EMBL/GenBank/DDBJ whole genome shotgun (WGS) entry which is preliminary data.</text>
</comment>
<reference evidence="3" key="2">
    <citation type="submission" date="2020-08" db="EMBL/GenBank/DDBJ databases">
        <title>Draft Genome Sequence of Cumin Blight Pathogen Alternaria burnsii.</title>
        <authorList>
            <person name="Feng Z."/>
        </authorList>
    </citation>
    <scope>NUCLEOTIDE SEQUENCE</scope>
    <source>
        <strain evidence="3">CBS107.38</strain>
    </source>
</reference>
<dbReference type="Gene3D" id="1.10.510.10">
    <property type="entry name" value="Transferase(Phosphotransferase) domain 1"/>
    <property type="match status" value="2"/>
</dbReference>
<accession>A0A8H7B409</accession>